<dbReference type="FunFam" id="2.60.40.10:FF:000678">
    <property type="entry name" value="Down syndrome cell adhesion molecule-like protein Dscam2"/>
    <property type="match status" value="1"/>
</dbReference>
<evidence type="ECO:0000259" key="11">
    <source>
        <dbReference type="PROSITE" id="PS50853"/>
    </source>
</evidence>
<sequence length="314" mass="34698">CGTRYQLYITAYNKIGTGLPCDIVNTFTKGTAPVMPKASQLLTVNSTAVTVWLDAWGDGGCPILYFIVEYREEARGDWTLVSNHVQPTERVHSIGSLAPATRYYLKVTAHNNAGSKVATYNFTTLTPDGATIMPELLSPISVNSSSPLYTNLKITAFVFLLLAVISLTASAGFYLRKRKLEKNNLAESASVAQMQNQQNRDQQYAVHGGQSGQLSIDSATYKTDSTDYIEDICPYATFQLSKQPYSESTYSGNVYSGPYHSVRGSFVYHEPKASVADTYKPKHQKEPEYTKVRRKGGRLRDPHSESQESDNLGS</sequence>
<reference evidence="12" key="1">
    <citation type="submission" date="2015-11" db="EMBL/GenBank/DDBJ databases">
        <title>De novo transcriptome assembly of four potential Pierce s Disease insect vectors from Arizona vineyards.</title>
        <authorList>
            <person name="Tassone E.E."/>
        </authorList>
    </citation>
    <scope>NUCLEOTIDE SEQUENCE</scope>
</reference>
<evidence type="ECO:0000313" key="12">
    <source>
        <dbReference type="EMBL" id="JAT39583.1"/>
    </source>
</evidence>
<keyword evidence="6 10" id="KW-0472">Membrane</keyword>
<dbReference type="InterPro" id="IPR056754">
    <property type="entry name" value="DSCAM/DSCAML_C"/>
</dbReference>
<evidence type="ECO:0000256" key="3">
    <source>
        <dbReference type="ARBA" id="ARBA00022729"/>
    </source>
</evidence>
<protein>
    <recommendedName>
        <fullName evidence="11">Fibronectin type-III domain-containing protein</fullName>
    </recommendedName>
</protein>
<evidence type="ECO:0000256" key="9">
    <source>
        <dbReference type="SAM" id="MobiDB-lite"/>
    </source>
</evidence>
<keyword evidence="8" id="KW-0393">Immunoglobulin domain</keyword>
<feature type="non-terminal residue" evidence="12">
    <location>
        <position position="1"/>
    </location>
</feature>
<evidence type="ECO:0000256" key="7">
    <source>
        <dbReference type="ARBA" id="ARBA00023157"/>
    </source>
</evidence>
<dbReference type="GO" id="GO:0007155">
    <property type="term" value="P:cell adhesion"/>
    <property type="evidence" value="ECO:0007669"/>
    <property type="project" value="UniProtKB-KW"/>
</dbReference>
<dbReference type="SMART" id="SM00060">
    <property type="entry name" value="FN3"/>
    <property type="match status" value="1"/>
</dbReference>
<evidence type="ECO:0000256" key="1">
    <source>
        <dbReference type="ARBA" id="ARBA00004167"/>
    </source>
</evidence>
<dbReference type="InterPro" id="IPR036116">
    <property type="entry name" value="FN3_sf"/>
</dbReference>
<organism evidence="12">
    <name type="scientific">Graphocephala atropunctata</name>
    <dbReference type="NCBI Taxonomy" id="36148"/>
    <lineage>
        <taxon>Eukaryota</taxon>
        <taxon>Metazoa</taxon>
        <taxon>Ecdysozoa</taxon>
        <taxon>Arthropoda</taxon>
        <taxon>Hexapoda</taxon>
        <taxon>Insecta</taxon>
        <taxon>Pterygota</taxon>
        <taxon>Neoptera</taxon>
        <taxon>Paraneoptera</taxon>
        <taxon>Hemiptera</taxon>
        <taxon>Auchenorrhyncha</taxon>
        <taxon>Membracoidea</taxon>
        <taxon>Cicadellidae</taxon>
        <taxon>Cicadellinae</taxon>
        <taxon>Cicadellini</taxon>
        <taxon>Graphocephala</taxon>
    </lineage>
</organism>
<keyword evidence="3" id="KW-0732">Signal</keyword>
<keyword evidence="2 10" id="KW-0812">Transmembrane</keyword>
<gene>
    <name evidence="12" type="ORF">g.151</name>
</gene>
<comment type="subcellular location">
    <subcellularLocation>
        <location evidence="1">Membrane</location>
        <topology evidence="1">Single-pass membrane protein</topology>
    </subcellularLocation>
</comment>
<evidence type="ECO:0000256" key="6">
    <source>
        <dbReference type="ARBA" id="ARBA00023136"/>
    </source>
</evidence>
<dbReference type="InterPro" id="IPR013783">
    <property type="entry name" value="Ig-like_fold"/>
</dbReference>
<dbReference type="InterPro" id="IPR003961">
    <property type="entry name" value="FN3_dom"/>
</dbReference>
<feature type="transmembrane region" description="Helical" evidence="10">
    <location>
        <begin position="154"/>
        <end position="175"/>
    </location>
</feature>
<dbReference type="AlphaFoldDB" id="A0A1B6MUI2"/>
<feature type="non-terminal residue" evidence="12">
    <location>
        <position position="314"/>
    </location>
</feature>
<evidence type="ECO:0000256" key="5">
    <source>
        <dbReference type="ARBA" id="ARBA00022989"/>
    </source>
</evidence>
<dbReference type="GO" id="GO:0016020">
    <property type="term" value="C:membrane"/>
    <property type="evidence" value="ECO:0007669"/>
    <property type="project" value="UniProtKB-SubCell"/>
</dbReference>
<keyword evidence="4" id="KW-0130">Cell adhesion</keyword>
<evidence type="ECO:0000256" key="8">
    <source>
        <dbReference type="ARBA" id="ARBA00023319"/>
    </source>
</evidence>
<evidence type="ECO:0000256" key="4">
    <source>
        <dbReference type="ARBA" id="ARBA00022889"/>
    </source>
</evidence>
<dbReference type="SUPFAM" id="SSF49265">
    <property type="entry name" value="Fibronectin type III"/>
    <property type="match status" value="1"/>
</dbReference>
<accession>A0A1B6MUI2</accession>
<keyword evidence="7" id="KW-1015">Disulfide bond</keyword>
<dbReference type="Gene3D" id="2.60.40.10">
    <property type="entry name" value="Immunoglobulins"/>
    <property type="match status" value="1"/>
</dbReference>
<evidence type="ECO:0000256" key="2">
    <source>
        <dbReference type="ARBA" id="ARBA00022692"/>
    </source>
</evidence>
<proteinExistence type="predicted"/>
<evidence type="ECO:0000256" key="10">
    <source>
        <dbReference type="SAM" id="Phobius"/>
    </source>
</evidence>
<dbReference type="EMBL" id="GEBQ01000394">
    <property type="protein sequence ID" value="JAT39583.1"/>
    <property type="molecule type" value="Transcribed_RNA"/>
</dbReference>
<feature type="region of interest" description="Disordered" evidence="9">
    <location>
        <begin position="273"/>
        <end position="314"/>
    </location>
</feature>
<name>A0A1B6MUI2_9HEMI</name>
<dbReference type="Pfam" id="PF25059">
    <property type="entry name" value="FN3_DSCAM-DSCAML_C"/>
    <property type="match status" value="1"/>
</dbReference>
<feature type="domain" description="Fibronectin type-III" evidence="11">
    <location>
        <begin position="35"/>
        <end position="129"/>
    </location>
</feature>
<dbReference type="PROSITE" id="PS50853">
    <property type="entry name" value="FN3"/>
    <property type="match status" value="1"/>
</dbReference>
<dbReference type="CDD" id="cd00063">
    <property type="entry name" value="FN3"/>
    <property type="match status" value="1"/>
</dbReference>
<keyword evidence="5 10" id="KW-1133">Transmembrane helix</keyword>